<evidence type="ECO:0000313" key="3">
    <source>
        <dbReference type="Proteomes" id="UP001148614"/>
    </source>
</evidence>
<organism evidence="2 3">
    <name type="scientific">Xylaria arbuscula</name>
    <dbReference type="NCBI Taxonomy" id="114810"/>
    <lineage>
        <taxon>Eukaryota</taxon>
        <taxon>Fungi</taxon>
        <taxon>Dikarya</taxon>
        <taxon>Ascomycota</taxon>
        <taxon>Pezizomycotina</taxon>
        <taxon>Sordariomycetes</taxon>
        <taxon>Xylariomycetidae</taxon>
        <taxon>Xylariales</taxon>
        <taxon>Xylariaceae</taxon>
        <taxon>Xylaria</taxon>
    </lineage>
</organism>
<name>A0A9W8NN40_9PEZI</name>
<accession>A0A9W8NN40</accession>
<sequence>MTEFAKIDDEEEKEEEIRSTAGAEGERTSLRCTAAPGTLSPLSCSHQAHQPTQVKLMCTGIVYQNAWLWVAHGFCSCRATQAITRSEYDGSSLTKRSDKTRPVAQIPTFPIEGADSPPSVPTLSLDMIFRLPWLTRQQGQL</sequence>
<feature type="region of interest" description="Disordered" evidence="1">
    <location>
        <begin position="1"/>
        <end position="28"/>
    </location>
</feature>
<proteinExistence type="predicted"/>
<evidence type="ECO:0000313" key="2">
    <source>
        <dbReference type="EMBL" id="KAJ3579914.1"/>
    </source>
</evidence>
<reference evidence="2" key="1">
    <citation type="submission" date="2022-07" db="EMBL/GenBank/DDBJ databases">
        <title>Genome Sequence of Xylaria arbuscula.</title>
        <authorList>
            <person name="Buettner E."/>
        </authorList>
    </citation>
    <scope>NUCLEOTIDE SEQUENCE</scope>
    <source>
        <strain evidence="2">VT107</strain>
    </source>
</reference>
<comment type="caution">
    <text evidence="2">The sequence shown here is derived from an EMBL/GenBank/DDBJ whole genome shotgun (WGS) entry which is preliminary data.</text>
</comment>
<dbReference type="EMBL" id="JANPWZ010000046">
    <property type="protein sequence ID" value="KAJ3579914.1"/>
    <property type="molecule type" value="Genomic_DNA"/>
</dbReference>
<keyword evidence="3" id="KW-1185">Reference proteome</keyword>
<gene>
    <name evidence="2" type="ORF">NPX13_g654</name>
</gene>
<dbReference type="Proteomes" id="UP001148614">
    <property type="component" value="Unassembled WGS sequence"/>
</dbReference>
<evidence type="ECO:0000256" key="1">
    <source>
        <dbReference type="SAM" id="MobiDB-lite"/>
    </source>
</evidence>
<protein>
    <submittedName>
        <fullName evidence="2">Uncharacterized protein</fullName>
    </submittedName>
</protein>
<dbReference type="AlphaFoldDB" id="A0A9W8NN40"/>